<evidence type="ECO:0000313" key="1">
    <source>
        <dbReference type="EMBL" id="MBD2501146.1"/>
    </source>
</evidence>
<proteinExistence type="predicted"/>
<accession>A0ABR8D3V9</accession>
<protein>
    <recommendedName>
        <fullName evidence="3">DUF4276 family protein</fullName>
    </recommendedName>
</protein>
<dbReference type="EMBL" id="JACJSG010000012">
    <property type="protein sequence ID" value="MBD2501146.1"/>
    <property type="molecule type" value="Genomic_DNA"/>
</dbReference>
<dbReference type="RefSeq" id="WP_190471325.1">
    <property type="nucleotide sequence ID" value="NZ_JACJSG010000012.1"/>
</dbReference>
<dbReference type="Proteomes" id="UP000661112">
    <property type="component" value="Unassembled WGS sequence"/>
</dbReference>
<keyword evidence="2" id="KW-1185">Reference proteome</keyword>
<reference evidence="1 2" key="1">
    <citation type="journal article" date="2020" name="ISME J.">
        <title>Comparative genomics reveals insights into cyanobacterial evolution and habitat adaptation.</title>
        <authorList>
            <person name="Chen M.Y."/>
            <person name="Teng W.K."/>
            <person name="Zhao L."/>
            <person name="Hu C.X."/>
            <person name="Zhou Y.K."/>
            <person name="Han B.P."/>
            <person name="Song L.R."/>
            <person name="Shu W.S."/>
        </authorList>
    </citation>
    <scope>NUCLEOTIDE SEQUENCE [LARGE SCALE GENOMIC DNA]</scope>
    <source>
        <strain evidence="1 2">FACHB-119</strain>
    </source>
</reference>
<evidence type="ECO:0008006" key="3">
    <source>
        <dbReference type="Google" id="ProtNLM"/>
    </source>
</evidence>
<gene>
    <name evidence="1" type="ORF">H6G83_11115</name>
</gene>
<evidence type="ECO:0000313" key="2">
    <source>
        <dbReference type="Proteomes" id="UP000661112"/>
    </source>
</evidence>
<organism evidence="1 2">
    <name type="scientific">Anabaena azotica FACHB-119</name>
    <dbReference type="NCBI Taxonomy" id="947527"/>
    <lineage>
        <taxon>Bacteria</taxon>
        <taxon>Bacillati</taxon>
        <taxon>Cyanobacteriota</taxon>
        <taxon>Cyanophyceae</taxon>
        <taxon>Nostocales</taxon>
        <taxon>Nostocaceae</taxon>
        <taxon>Anabaena</taxon>
        <taxon>Anabaena azotica</taxon>
    </lineage>
</organism>
<name>A0ABR8D3V9_9NOST</name>
<comment type="caution">
    <text evidence="1">The sequence shown here is derived from an EMBL/GenBank/DDBJ whole genome shotgun (WGS) entry which is preliminary data.</text>
</comment>
<sequence length="203" mass="22806">MTDIPINLAVEDDLSEAVLKEILRQSQRPFSVGTCLKRGGYGYLKKNLPGINHAAKGLPYLVLTDLDKNDCPLALITEWLSHPKHPNLIFRVAVTEVEAWLLAHREAFAQYLGISINLIPDDADSIPNPKELLIELTKKSKKRDLRDAIVPAKNSTAKVGKDYNGRLIQFVHEHWQAELAKAHSRSLERAVNAIANFEPTWQT</sequence>